<dbReference type="InterPro" id="IPR013762">
    <property type="entry name" value="Integrase-like_cat_sf"/>
</dbReference>
<dbReference type="SUPFAM" id="SSF56349">
    <property type="entry name" value="DNA breaking-rejoining enzymes"/>
    <property type="match status" value="1"/>
</dbReference>
<protein>
    <submittedName>
        <fullName evidence="2">Integrase</fullName>
    </submittedName>
</protein>
<keyword evidence="3" id="KW-1185">Reference proteome</keyword>
<evidence type="ECO:0000313" key="2">
    <source>
        <dbReference type="EMBL" id="MDD0817172.1"/>
    </source>
</evidence>
<dbReference type="EMBL" id="JAQSIO010000016">
    <property type="protein sequence ID" value="MDD0817172.1"/>
    <property type="molecule type" value="Genomic_DNA"/>
</dbReference>
<dbReference type="InterPro" id="IPR011010">
    <property type="entry name" value="DNA_brk_join_enz"/>
</dbReference>
<proteinExistence type="predicted"/>
<gene>
    <name evidence="2" type="ORF">PSQ39_21235</name>
</gene>
<dbReference type="Proteomes" id="UP001528672">
    <property type="component" value="Unassembled WGS sequence"/>
</dbReference>
<sequence length="321" mass="37163">MVTYYFYDRRLDGEPDVPLGTDFDQAIKKWDEIHNKAPRIVGTLEEAFSRWEKEVLPTYTSIETKKGYAKNLRTIRPIFADSTWDQVDMPSIKGYLKARSAKTQGNREMSLLSIIWNWARGEGLTRLPWPAAGMERSKWKNKETPRRMVVTDQLFEALYAEGNQLLRDCMDLSTATGMRLTDCITVLMPRNDMLRLEASKTGKEADYDINVSQVLPELVARRKAMRTNHLMLLSTEDGKRVTHTTLRYWYDKARNQAYVKAALANDDEFMREIRRLVLRDMRKRAAQLAGGLDEASALLQHNDKRLTQRHYGAVAKLKPTR</sequence>
<reference evidence="2 3" key="1">
    <citation type="submission" date="2023-02" db="EMBL/GenBank/DDBJ databases">
        <title>Bacterial whole genome sequence for Curvibacter sp. HBC28.</title>
        <authorList>
            <person name="Le V."/>
            <person name="Ko S.-R."/>
            <person name="Ahn C.-Y."/>
            <person name="Oh H.-M."/>
        </authorList>
    </citation>
    <scope>NUCLEOTIDE SEQUENCE [LARGE SCALE GENOMIC DNA]</scope>
    <source>
        <strain evidence="2 3">HBC28</strain>
    </source>
</reference>
<evidence type="ECO:0000313" key="3">
    <source>
        <dbReference type="Proteomes" id="UP001528672"/>
    </source>
</evidence>
<dbReference type="Gene3D" id="1.10.443.10">
    <property type="entry name" value="Intergrase catalytic core"/>
    <property type="match status" value="1"/>
</dbReference>
<comment type="caution">
    <text evidence="2">The sequence shown here is derived from an EMBL/GenBank/DDBJ whole genome shotgun (WGS) entry which is preliminary data.</text>
</comment>
<dbReference type="RefSeq" id="WP_273929641.1">
    <property type="nucleotide sequence ID" value="NZ_JAQSIO010000016.1"/>
</dbReference>
<accession>A0ABT5MMU2</accession>
<keyword evidence="1" id="KW-0233">DNA recombination</keyword>
<evidence type="ECO:0000256" key="1">
    <source>
        <dbReference type="ARBA" id="ARBA00023172"/>
    </source>
</evidence>
<organism evidence="2 3">
    <name type="scientific">Curvibacter microcysteis</name>
    <dbReference type="NCBI Taxonomy" id="3026419"/>
    <lineage>
        <taxon>Bacteria</taxon>
        <taxon>Pseudomonadati</taxon>
        <taxon>Pseudomonadota</taxon>
        <taxon>Betaproteobacteria</taxon>
        <taxon>Burkholderiales</taxon>
        <taxon>Comamonadaceae</taxon>
        <taxon>Curvibacter</taxon>
    </lineage>
</organism>
<name>A0ABT5MMU2_9BURK</name>